<dbReference type="PROSITE" id="PS50011">
    <property type="entry name" value="PROTEIN_KINASE_DOM"/>
    <property type="match status" value="1"/>
</dbReference>
<name>A0A8E2JDU2_9PEZI</name>
<dbReference type="SUPFAM" id="SSF56112">
    <property type="entry name" value="Protein kinase-like (PK-like)"/>
    <property type="match status" value="1"/>
</dbReference>
<dbReference type="Pfam" id="PF00069">
    <property type="entry name" value="Pkinase"/>
    <property type="match status" value="1"/>
</dbReference>
<dbReference type="GO" id="GO:0005737">
    <property type="term" value="C:cytoplasm"/>
    <property type="evidence" value="ECO:0007669"/>
    <property type="project" value="TreeGrafter"/>
</dbReference>
<dbReference type="InterPro" id="IPR000719">
    <property type="entry name" value="Prot_kinase_dom"/>
</dbReference>
<evidence type="ECO:0000259" key="1">
    <source>
        <dbReference type="PROSITE" id="PS50011"/>
    </source>
</evidence>
<keyword evidence="2" id="KW-0808">Transferase</keyword>
<gene>
    <name evidence="2" type="ORF">K432DRAFT_356898</name>
</gene>
<dbReference type="GO" id="GO:0044773">
    <property type="term" value="P:mitotic DNA damage checkpoint signaling"/>
    <property type="evidence" value="ECO:0007669"/>
    <property type="project" value="TreeGrafter"/>
</dbReference>
<dbReference type="GO" id="GO:0004674">
    <property type="term" value="F:protein serine/threonine kinase activity"/>
    <property type="evidence" value="ECO:0007669"/>
    <property type="project" value="TreeGrafter"/>
</dbReference>
<dbReference type="GO" id="GO:0005524">
    <property type="term" value="F:ATP binding"/>
    <property type="evidence" value="ECO:0007669"/>
    <property type="project" value="InterPro"/>
</dbReference>
<dbReference type="InterPro" id="IPR011009">
    <property type="entry name" value="Kinase-like_dom_sf"/>
</dbReference>
<dbReference type="Proteomes" id="UP000250266">
    <property type="component" value="Unassembled WGS sequence"/>
</dbReference>
<feature type="domain" description="Protein kinase" evidence="1">
    <location>
        <begin position="47"/>
        <end position="356"/>
    </location>
</feature>
<dbReference type="AlphaFoldDB" id="A0A8E2JDU2"/>
<dbReference type="InterPro" id="IPR008271">
    <property type="entry name" value="Ser/Thr_kinase_AS"/>
</dbReference>
<evidence type="ECO:0000313" key="2">
    <source>
        <dbReference type="EMBL" id="OCK78364.1"/>
    </source>
</evidence>
<dbReference type="PROSITE" id="PS00108">
    <property type="entry name" value="PROTEIN_KINASE_ST"/>
    <property type="match status" value="1"/>
</dbReference>
<proteinExistence type="predicted"/>
<protein>
    <submittedName>
        <fullName evidence="2">Kinase-like protein</fullName>
    </submittedName>
</protein>
<evidence type="ECO:0000313" key="3">
    <source>
        <dbReference type="Proteomes" id="UP000250266"/>
    </source>
</evidence>
<keyword evidence="2" id="KW-0418">Kinase</keyword>
<dbReference type="OrthoDB" id="626167at2759"/>
<dbReference type="CDD" id="cd00180">
    <property type="entry name" value="PKc"/>
    <property type="match status" value="1"/>
</dbReference>
<dbReference type="GO" id="GO:0005634">
    <property type="term" value="C:nucleus"/>
    <property type="evidence" value="ECO:0007669"/>
    <property type="project" value="TreeGrafter"/>
</dbReference>
<keyword evidence="3" id="KW-1185">Reference proteome</keyword>
<dbReference type="EMBL" id="KV745064">
    <property type="protein sequence ID" value="OCK78364.1"/>
    <property type="molecule type" value="Genomic_DNA"/>
</dbReference>
<sequence length="356" mass="40553">MASSRKSRSSSFIAQPRSTGLEDHNDCLSFLAVCQQSNVDILPISWQKVRGLTGKGGTAHVSKSPVHIEFELAHKRWSWSRFEPFNIDVGTQEMYKAFTLETWILTRPAIKNHANIINIEGVCWEFSGKRPASPVLVFEKAHFGDLSRFLFSSQGRQLSFFERFSICLQITKAVMHLHTQRVIHADIKPENVLIFKDGRKGLLPKIADFGYSTLVSTENETMHLASSEPWCAPEMHGRQFTFDNARKTDIFSLGMVCLWVLFSENILEQASNHEGIDEAYEEESEKSMSRCRFILKQLKGSGELVKYTKDLVNETSLLTEPQRVRLTKFFSLTLELNPLDRISDLVLLCSSLEIPM</sequence>
<accession>A0A8E2JDU2</accession>
<organism evidence="2 3">
    <name type="scientific">Lepidopterella palustris CBS 459.81</name>
    <dbReference type="NCBI Taxonomy" id="1314670"/>
    <lineage>
        <taxon>Eukaryota</taxon>
        <taxon>Fungi</taxon>
        <taxon>Dikarya</taxon>
        <taxon>Ascomycota</taxon>
        <taxon>Pezizomycotina</taxon>
        <taxon>Dothideomycetes</taxon>
        <taxon>Pleosporomycetidae</taxon>
        <taxon>Mytilinidiales</taxon>
        <taxon>Argynnaceae</taxon>
        <taxon>Lepidopterella</taxon>
    </lineage>
</organism>
<dbReference type="PANTHER" id="PTHR44167:SF24">
    <property type="entry name" value="SERINE_THREONINE-PROTEIN KINASE CHK2"/>
    <property type="match status" value="1"/>
</dbReference>
<reference evidence="2 3" key="1">
    <citation type="journal article" date="2016" name="Nat. Commun.">
        <title>Ectomycorrhizal ecology is imprinted in the genome of the dominant symbiotic fungus Cenococcum geophilum.</title>
        <authorList>
            <consortium name="DOE Joint Genome Institute"/>
            <person name="Peter M."/>
            <person name="Kohler A."/>
            <person name="Ohm R.A."/>
            <person name="Kuo A."/>
            <person name="Krutzmann J."/>
            <person name="Morin E."/>
            <person name="Arend M."/>
            <person name="Barry K.W."/>
            <person name="Binder M."/>
            <person name="Choi C."/>
            <person name="Clum A."/>
            <person name="Copeland A."/>
            <person name="Grisel N."/>
            <person name="Haridas S."/>
            <person name="Kipfer T."/>
            <person name="LaButti K."/>
            <person name="Lindquist E."/>
            <person name="Lipzen A."/>
            <person name="Maire R."/>
            <person name="Meier B."/>
            <person name="Mihaltcheva S."/>
            <person name="Molinier V."/>
            <person name="Murat C."/>
            <person name="Poggeler S."/>
            <person name="Quandt C.A."/>
            <person name="Sperisen C."/>
            <person name="Tritt A."/>
            <person name="Tisserant E."/>
            <person name="Crous P.W."/>
            <person name="Henrissat B."/>
            <person name="Nehls U."/>
            <person name="Egli S."/>
            <person name="Spatafora J.W."/>
            <person name="Grigoriev I.V."/>
            <person name="Martin F.M."/>
        </authorList>
    </citation>
    <scope>NUCLEOTIDE SEQUENCE [LARGE SCALE GENOMIC DNA]</scope>
    <source>
        <strain evidence="2 3">CBS 459.81</strain>
    </source>
</reference>
<dbReference type="SMART" id="SM00220">
    <property type="entry name" value="S_TKc"/>
    <property type="match status" value="1"/>
</dbReference>
<dbReference type="PANTHER" id="PTHR44167">
    <property type="entry name" value="OVARIAN-SPECIFIC SERINE/THREONINE-PROTEIN KINASE LOK-RELATED"/>
    <property type="match status" value="1"/>
</dbReference>
<dbReference type="Gene3D" id="1.10.510.10">
    <property type="entry name" value="Transferase(Phosphotransferase) domain 1"/>
    <property type="match status" value="1"/>
</dbReference>